<dbReference type="Proteomes" id="UP000002494">
    <property type="component" value="Chromosome 13"/>
</dbReference>
<evidence type="ECO:0000256" key="2">
    <source>
        <dbReference type="SAM" id="Phobius"/>
    </source>
</evidence>
<proteinExistence type="predicted"/>
<dbReference type="Ensembl" id="ENSRNOT00000127918.1">
    <property type="protein sequence ID" value="ENSRNOP00000108130.1"/>
    <property type="gene ID" value="ENSRNOG00000028250.7"/>
</dbReference>
<feature type="region of interest" description="Disordered" evidence="1">
    <location>
        <begin position="1"/>
        <end position="40"/>
    </location>
</feature>
<keyword evidence="2" id="KW-0472">Membrane</keyword>
<keyword evidence="4" id="KW-1185">Reference proteome</keyword>
<name>A0ABK0LQG9_RAT</name>
<gene>
    <name evidence="3" type="primary">Lax1</name>
</gene>
<reference evidence="3" key="3">
    <citation type="submission" date="2025-09" db="UniProtKB">
        <authorList>
            <consortium name="Ensembl"/>
        </authorList>
    </citation>
    <scope>IDENTIFICATION</scope>
    <source>
        <strain evidence="3">Brown Norway</strain>
    </source>
</reference>
<reference evidence="3" key="1">
    <citation type="submission" date="2024-01" db="EMBL/GenBank/DDBJ databases">
        <title>GRCr8: a new rat reference genome assembly contstructed from accurate long reads and long range scaffolding.</title>
        <authorList>
            <person name="Doris P.A."/>
            <person name="Kalbfleisch T."/>
            <person name="Li K."/>
            <person name="Howe K."/>
            <person name="Wood J."/>
        </authorList>
    </citation>
    <scope>NUCLEOTIDE SEQUENCE [LARGE SCALE GENOMIC DNA]</scope>
    <source>
        <strain evidence="3">Brown Norway</strain>
    </source>
</reference>
<keyword evidence="2" id="KW-1133">Transmembrane helix</keyword>
<feature type="compositionally biased region" description="Low complexity" evidence="1">
    <location>
        <begin position="258"/>
        <end position="274"/>
    </location>
</feature>
<accession>A0ABK0LQG9</accession>
<keyword evidence="2" id="KW-0812">Transmembrane</keyword>
<feature type="transmembrane region" description="Helical" evidence="2">
    <location>
        <begin position="50"/>
        <end position="72"/>
    </location>
</feature>
<feature type="region of interest" description="Disordered" evidence="1">
    <location>
        <begin position="235"/>
        <end position="275"/>
    </location>
</feature>
<evidence type="ECO:0000313" key="4">
    <source>
        <dbReference type="Proteomes" id="UP000002494"/>
    </source>
</evidence>
<dbReference type="GeneTree" id="ENSGT00390000014063"/>
<reference evidence="3" key="2">
    <citation type="submission" date="2025-08" db="UniProtKB">
        <authorList>
            <consortium name="Ensembl"/>
        </authorList>
    </citation>
    <scope>IDENTIFICATION</scope>
    <source>
        <strain evidence="3">Brown Norway</strain>
    </source>
</reference>
<dbReference type="Pfam" id="PF15681">
    <property type="entry name" value="LAX"/>
    <property type="match status" value="1"/>
</dbReference>
<organism evidence="3 4">
    <name type="scientific">Rattus norvegicus</name>
    <name type="common">Rat</name>
    <dbReference type="NCBI Taxonomy" id="10116"/>
    <lineage>
        <taxon>Eukaryota</taxon>
        <taxon>Metazoa</taxon>
        <taxon>Chordata</taxon>
        <taxon>Craniata</taxon>
        <taxon>Vertebrata</taxon>
        <taxon>Euteleostomi</taxon>
        <taxon>Mammalia</taxon>
        <taxon>Eutheria</taxon>
        <taxon>Euarchontoglires</taxon>
        <taxon>Glires</taxon>
        <taxon>Rodentia</taxon>
        <taxon>Myomorpha</taxon>
        <taxon>Muroidea</taxon>
        <taxon>Muridae</taxon>
        <taxon>Murinae</taxon>
        <taxon>Rattus</taxon>
    </lineage>
</organism>
<dbReference type="InterPro" id="IPR031393">
    <property type="entry name" value="LAX"/>
</dbReference>
<dbReference type="RGD" id="1563522">
    <property type="gene designation" value="Lax1"/>
</dbReference>
<protein>
    <submittedName>
        <fullName evidence="3">Lymphocyte transmembrane adaptor 1</fullName>
    </submittedName>
</protein>
<evidence type="ECO:0000256" key="1">
    <source>
        <dbReference type="SAM" id="MobiDB-lite"/>
    </source>
</evidence>
<feature type="region of interest" description="Disordered" evidence="1">
    <location>
        <begin position="125"/>
        <end position="148"/>
    </location>
</feature>
<dbReference type="PANTHER" id="PTHR24091:SF0">
    <property type="entry name" value="LYMPHOCYTE TRANSMEMBRANE ADAPTER 1"/>
    <property type="match status" value="1"/>
</dbReference>
<dbReference type="PANTHER" id="PTHR24091">
    <property type="entry name" value="LYMPHOCYTE TRANSMEMBRANE ADAPTER 1"/>
    <property type="match status" value="1"/>
</dbReference>
<feature type="region of interest" description="Disordered" evidence="1">
    <location>
        <begin position="374"/>
        <end position="422"/>
    </location>
</feature>
<sequence>MYTTPAPPEITRRSSEPSTQQGTLGSLEGPDPVATWSMTPGFPPREKGHLLFPGFVVLVTIFLVVIVTCILWSRKKQKKRRVPYLQVTPSLALPPPRQRAKNIYDFLPRQQTELGRHQLSGFSTESLLSRASDSPEPEVPQASGSLQKHRASVHAVEYTVGVYDNGTVAQMCGPLASSAHRVCDGTSRNNSISSKESNDYVNIPTAEDTSETLTCTKSTPESHLGLPSGQRLEFAEGGHAGCGKATDRTGVWAPGLQGSNSLSEGDDSSQSSNDYVNMTGLDLEDIQESRPRVAFQCCRDYENVPPVVANGSQLQTVEEVTSSTTDRGEPAQRTLPSVYHMAFRPSAWSEDGAMIPGEEASNGDSSDYENVLVPELEGKDWKQGPGTWHPSDERTPSDQAGKFCEAVYPAGSLATETSGEEV</sequence>
<evidence type="ECO:0000313" key="3">
    <source>
        <dbReference type="Ensembl" id="ENSRNOP00000108130.1"/>
    </source>
</evidence>